<proteinExistence type="predicted"/>
<sequence length="98" mass="11478">MEERRGPDMISQETLHYELSGRFAELLDDIGKNHLSVRWEPGPRVVRVGACIEQYNWDNRMRVIETMLKFERDHADEFAVEFDVVPLAPVQDDDFAEV</sequence>
<gene>
    <name evidence="1" type="ORF">ACFQZ8_08590</name>
</gene>
<protein>
    <submittedName>
        <fullName evidence="1">Uncharacterized protein</fullName>
    </submittedName>
</protein>
<evidence type="ECO:0000313" key="2">
    <source>
        <dbReference type="Proteomes" id="UP001597053"/>
    </source>
</evidence>
<keyword evidence="2" id="KW-1185">Reference proteome</keyword>
<reference evidence="2" key="1">
    <citation type="journal article" date="2019" name="Int. J. Syst. Evol. Microbiol.">
        <title>The Global Catalogue of Microorganisms (GCM) 10K type strain sequencing project: providing services to taxonomists for standard genome sequencing and annotation.</title>
        <authorList>
            <consortium name="The Broad Institute Genomics Platform"/>
            <consortium name="The Broad Institute Genome Sequencing Center for Infectious Disease"/>
            <person name="Wu L."/>
            <person name="Ma J."/>
        </authorList>
    </citation>
    <scope>NUCLEOTIDE SEQUENCE [LARGE SCALE GENOMIC DNA]</scope>
    <source>
        <strain evidence="2">JCM 32148</strain>
    </source>
</reference>
<name>A0ABW2ZZA9_9ACTN</name>
<dbReference type="Proteomes" id="UP001597053">
    <property type="component" value="Unassembled WGS sequence"/>
</dbReference>
<accession>A0ABW2ZZA9</accession>
<organism evidence="1 2">
    <name type="scientific">Micromonospora azadirachtae</name>
    <dbReference type="NCBI Taxonomy" id="1970735"/>
    <lineage>
        <taxon>Bacteria</taxon>
        <taxon>Bacillati</taxon>
        <taxon>Actinomycetota</taxon>
        <taxon>Actinomycetes</taxon>
        <taxon>Micromonosporales</taxon>
        <taxon>Micromonosporaceae</taxon>
        <taxon>Micromonospora</taxon>
    </lineage>
</organism>
<comment type="caution">
    <text evidence="1">The sequence shown here is derived from an EMBL/GenBank/DDBJ whole genome shotgun (WGS) entry which is preliminary data.</text>
</comment>
<evidence type="ECO:0000313" key="1">
    <source>
        <dbReference type="EMBL" id="MFD0783971.1"/>
    </source>
</evidence>
<dbReference type="EMBL" id="JBHTHM010000276">
    <property type="protein sequence ID" value="MFD0783971.1"/>
    <property type="molecule type" value="Genomic_DNA"/>
</dbReference>